<dbReference type="EMBL" id="HACG01036334">
    <property type="protein sequence ID" value="CEK83199.1"/>
    <property type="molecule type" value="Transcribed_RNA"/>
</dbReference>
<name>A0A0B7AQ82_9EUPU</name>
<reference evidence="1" key="1">
    <citation type="submission" date="2014-12" db="EMBL/GenBank/DDBJ databases">
        <title>Insight into the proteome of Arion vulgaris.</title>
        <authorList>
            <person name="Aradska J."/>
            <person name="Bulat T."/>
            <person name="Smidak R."/>
            <person name="Sarate P."/>
            <person name="Gangsoo J."/>
            <person name="Sialana F."/>
            <person name="Bilban M."/>
            <person name="Lubec G."/>
        </authorList>
    </citation>
    <scope>NUCLEOTIDE SEQUENCE</scope>
    <source>
        <tissue evidence="1">Skin</tissue>
    </source>
</reference>
<dbReference type="AlphaFoldDB" id="A0A0B7AQ82"/>
<gene>
    <name evidence="1" type="primary">ORF135758</name>
</gene>
<organism evidence="1">
    <name type="scientific">Arion vulgaris</name>
    <dbReference type="NCBI Taxonomy" id="1028688"/>
    <lineage>
        <taxon>Eukaryota</taxon>
        <taxon>Metazoa</taxon>
        <taxon>Spiralia</taxon>
        <taxon>Lophotrochozoa</taxon>
        <taxon>Mollusca</taxon>
        <taxon>Gastropoda</taxon>
        <taxon>Heterobranchia</taxon>
        <taxon>Euthyneura</taxon>
        <taxon>Panpulmonata</taxon>
        <taxon>Eupulmonata</taxon>
        <taxon>Stylommatophora</taxon>
        <taxon>Helicina</taxon>
        <taxon>Arionoidea</taxon>
        <taxon>Arionidae</taxon>
        <taxon>Arion</taxon>
    </lineage>
</organism>
<proteinExistence type="predicted"/>
<feature type="non-terminal residue" evidence="1">
    <location>
        <position position="49"/>
    </location>
</feature>
<sequence>MPYCVHTNNFWPQNRIPHSMVTSTECVINFAICVLERRSNNHLLTGMVS</sequence>
<accession>A0A0B7AQ82</accession>
<protein>
    <submittedName>
        <fullName evidence="1">Uncharacterized protein</fullName>
    </submittedName>
</protein>
<evidence type="ECO:0000313" key="1">
    <source>
        <dbReference type="EMBL" id="CEK83199.1"/>
    </source>
</evidence>